<protein>
    <submittedName>
        <fullName evidence="7">ATP-dependent acyl-CoA ligase</fullName>
    </submittedName>
</protein>
<dbReference type="PANTHER" id="PTHR43107">
    <property type="entry name" value="LONG-CHAIN FATTY ACID TRANSPORT PROTEIN"/>
    <property type="match status" value="1"/>
</dbReference>
<dbReference type="GO" id="GO:0044539">
    <property type="term" value="P:long-chain fatty acid import into cell"/>
    <property type="evidence" value="ECO:0007669"/>
    <property type="project" value="TreeGrafter"/>
</dbReference>
<keyword evidence="2 7" id="KW-0436">Ligase</keyword>
<keyword evidence="8" id="KW-1185">Reference proteome</keyword>
<dbReference type="AlphaFoldDB" id="A0A8J2ZNF6"/>
<dbReference type="GO" id="GO:0004467">
    <property type="term" value="F:long-chain fatty acid-CoA ligase activity"/>
    <property type="evidence" value="ECO:0007669"/>
    <property type="project" value="TreeGrafter"/>
</dbReference>
<gene>
    <name evidence="7" type="ORF">GCM10011415_39990</name>
</gene>
<feature type="domain" description="AMP-dependent synthetase/ligase" evidence="5">
    <location>
        <begin position="12"/>
        <end position="357"/>
    </location>
</feature>
<dbReference type="GO" id="GO:0005524">
    <property type="term" value="F:ATP binding"/>
    <property type="evidence" value="ECO:0007669"/>
    <property type="project" value="UniProtKB-KW"/>
</dbReference>
<keyword evidence="3" id="KW-0547">Nucleotide-binding</keyword>
<dbReference type="SUPFAM" id="SSF56801">
    <property type="entry name" value="Acetyl-CoA synthetase-like"/>
    <property type="match status" value="1"/>
</dbReference>
<proteinExistence type="inferred from homology"/>
<dbReference type="Pfam" id="PF13193">
    <property type="entry name" value="AMP-binding_C"/>
    <property type="match status" value="1"/>
</dbReference>
<keyword evidence="4" id="KW-0067">ATP-binding</keyword>
<organism evidence="7 8">
    <name type="scientific">Salipiger pallidus</name>
    <dbReference type="NCBI Taxonomy" id="1775170"/>
    <lineage>
        <taxon>Bacteria</taxon>
        <taxon>Pseudomonadati</taxon>
        <taxon>Pseudomonadota</taxon>
        <taxon>Alphaproteobacteria</taxon>
        <taxon>Rhodobacterales</taxon>
        <taxon>Roseobacteraceae</taxon>
        <taxon>Salipiger</taxon>
    </lineage>
</organism>
<evidence type="ECO:0000256" key="2">
    <source>
        <dbReference type="ARBA" id="ARBA00022598"/>
    </source>
</evidence>
<evidence type="ECO:0000313" key="8">
    <source>
        <dbReference type="Proteomes" id="UP000617145"/>
    </source>
</evidence>
<dbReference type="Gene3D" id="3.40.50.12780">
    <property type="entry name" value="N-terminal domain of ligase-like"/>
    <property type="match status" value="1"/>
</dbReference>
<dbReference type="InterPro" id="IPR020845">
    <property type="entry name" value="AMP-binding_CS"/>
</dbReference>
<dbReference type="InterPro" id="IPR042099">
    <property type="entry name" value="ANL_N_sf"/>
</dbReference>
<evidence type="ECO:0000313" key="7">
    <source>
        <dbReference type="EMBL" id="GGG85674.1"/>
    </source>
</evidence>
<dbReference type="Gene3D" id="3.30.300.30">
    <property type="match status" value="1"/>
</dbReference>
<evidence type="ECO:0000256" key="4">
    <source>
        <dbReference type="ARBA" id="ARBA00022840"/>
    </source>
</evidence>
<dbReference type="EMBL" id="BMJV01000011">
    <property type="protein sequence ID" value="GGG85674.1"/>
    <property type="molecule type" value="Genomic_DNA"/>
</dbReference>
<reference evidence="7" key="1">
    <citation type="journal article" date="2014" name="Int. J. Syst. Evol. Microbiol.">
        <title>Complete genome sequence of Corynebacterium casei LMG S-19264T (=DSM 44701T), isolated from a smear-ripened cheese.</title>
        <authorList>
            <consortium name="US DOE Joint Genome Institute (JGI-PGF)"/>
            <person name="Walter F."/>
            <person name="Albersmeier A."/>
            <person name="Kalinowski J."/>
            <person name="Ruckert C."/>
        </authorList>
    </citation>
    <scope>NUCLEOTIDE SEQUENCE</scope>
    <source>
        <strain evidence="7">CGMCC 1.15762</strain>
    </source>
</reference>
<dbReference type="PANTHER" id="PTHR43107:SF15">
    <property type="entry name" value="FATTY ACID TRANSPORT PROTEIN 3, ISOFORM A"/>
    <property type="match status" value="1"/>
</dbReference>
<name>A0A8J2ZNF6_9RHOB</name>
<dbReference type="Pfam" id="PF00501">
    <property type="entry name" value="AMP-binding"/>
    <property type="match status" value="1"/>
</dbReference>
<comment type="similarity">
    <text evidence="1">Belongs to the ATP-dependent AMP-binding enzyme family.</text>
</comment>
<comment type="caution">
    <text evidence="7">The sequence shown here is derived from an EMBL/GenBank/DDBJ whole genome shotgun (WGS) entry which is preliminary data.</text>
</comment>
<evidence type="ECO:0000256" key="1">
    <source>
        <dbReference type="ARBA" id="ARBA00006432"/>
    </source>
</evidence>
<dbReference type="GO" id="GO:0005324">
    <property type="term" value="F:long-chain fatty acid transmembrane transporter activity"/>
    <property type="evidence" value="ECO:0007669"/>
    <property type="project" value="TreeGrafter"/>
</dbReference>
<evidence type="ECO:0000259" key="5">
    <source>
        <dbReference type="Pfam" id="PF00501"/>
    </source>
</evidence>
<dbReference type="InterPro" id="IPR000873">
    <property type="entry name" value="AMP-dep_synth/lig_dom"/>
</dbReference>
<evidence type="ECO:0000256" key="3">
    <source>
        <dbReference type="ARBA" id="ARBA00022741"/>
    </source>
</evidence>
<accession>A0A8J2ZNF6</accession>
<dbReference type="InterPro" id="IPR045851">
    <property type="entry name" value="AMP-bd_C_sf"/>
</dbReference>
<dbReference type="RefSeq" id="WP_188792062.1">
    <property type="nucleotide sequence ID" value="NZ_BMJV01000011.1"/>
</dbReference>
<reference evidence="7" key="2">
    <citation type="submission" date="2020-09" db="EMBL/GenBank/DDBJ databases">
        <authorList>
            <person name="Sun Q."/>
            <person name="Zhou Y."/>
        </authorList>
    </citation>
    <scope>NUCLEOTIDE SEQUENCE</scope>
    <source>
        <strain evidence="7">CGMCC 1.15762</strain>
    </source>
</reference>
<dbReference type="PROSITE" id="PS00455">
    <property type="entry name" value="AMP_BINDING"/>
    <property type="match status" value="1"/>
</dbReference>
<dbReference type="GO" id="GO:0005886">
    <property type="term" value="C:plasma membrane"/>
    <property type="evidence" value="ECO:0007669"/>
    <property type="project" value="TreeGrafter"/>
</dbReference>
<dbReference type="Proteomes" id="UP000617145">
    <property type="component" value="Unassembled WGS sequence"/>
</dbReference>
<dbReference type="InterPro" id="IPR025110">
    <property type="entry name" value="AMP-bd_C"/>
</dbReference>
<feature type="domain" description="AMP-binding enzyme C-terminal" evidence="6">
    <location>
        <begin position="408"/>
        <end position="481"/>
    </location>
</feature>
<sequence length="507" mass="54758">MNIQGLAKSFIEQAQKTPDRVFARTTDGTELSFGALSDAADAMIAWLADHGVRRGDTVAVMTRNSPATLALVHGLLRAGMVWVPVNPALVGDGLVHAIRLVDAAIAVCDPELEATLAACEAKPREGILVLHSRDLPAAPVTRPAFKVAGPSGLASIMFTSGTTGPAKGVRVTQTMLEIAARGVEEVGRLQDGDNLFMWEPFYHVGGAQVMVLPILRDVSLTIAEKFSASRFWREVSEAGCTHIHHLGGILQILLKQPPSDLDRSHGVRIAWGGGCPASAWRDFETRFGITITECYGQTEASSISCANSEGIVGAIGQPLPWFDLKVKDAAGRVLGPRDGRGEIVITSTIEGAIFEGYHNAPEATAKALQADGFHTGDTGSWGEDGMLRFHGRVGDSVRCKGENVSAHEVESVVNRHPQIEESAMVGVPAEIGEYDIQLFVRPTPGSTRDAEAISTWLRDKLAPYQQPRFIAFIDEFPKTPSQRIRKHLLPEAPDRWERTTTRKASTV</sequence>
<evidence type="ECO:0000259" key="6">
    <source>
        <dbReference type="Pfam" id="PF13193"/>
    </source>
</evidence>